<reference evidence="3" key="1">
    <citation type="submission" date="2023-06" db="EMBL/GenBank/DDBJ databases">
        <title>Genome-scale phylogeny and comparative genomics of the fungal order Sordariales.</title>
        <authorList>
            <consortium name="Lawrence Berkeley National Laboratory"/>
            <person name="Hensen N."/>
            <person name="Bonometti L."/>
            <person name="Westerberg I."/>
            <person name="Brannstrom I.O."/>
            <person name="Guillou S."/>
            <person name="Cros-Aarteil S."/>
            <person name="Calhoun S."/>
            <person name="Haridas S."/>
            <person name="Kuo A."/>
            <person name="Mondo S."/>
            <person name="Pangilinan J."/>
            <person name="Riley R."/>
            <person name="LaButti K."/>
            <person name="Andreopoulos B."/>
            <person name="Lipzen A."/>
            <person name="Chen C."/>
            <person name="Yanf M."/>
            <person name="Daum C."/>
            <person name="Ng V."/>
            <person name="Clum A."/>
            <person name="Steindorff A."/>
            <person name="Ohm R."/>
            <person name="Martin F."/>
            <person name="Silar P."/>
            <person name="Natvig D."/>
            <person name="Lalanne C."/>
            <person name="Gautier V."/>
            <person name="Ament-velasquez S.L."/>
            <person name="Kruys A."/>
            <person name="Hutchinson M.I."/>
            <person name="Powell A.J."/>
            <person name="Barry K."/>
            <person name="Miller A.N."/>
            <person name="Grigoriev I.V."/>
            <person name="Debuchy R."/>
            <person name="Gladieux P."/>
            <person name="Thoren M.H."/>
            <person name="Johannesson H."/>
        </authorList>
    </citation>
    <scope>NUCLEOTIDE SEQUENCE</scope>
    <source>
        <strain evidence="3">SMH3187-1</strain>
    </source>
</reference>
<protein>
    <submittedName>
        <fullName evidence="3">Phosphatidylserine decarboxylase-domain-containing protein</fullName>
    </submittedName>
</protein>
<organism evidence="3 4">
    <name type="scientific">Schizothecium vesticola</name>
    <dbReference type="NCBI Taxonomy" id="314040"/>
    <lineage>
        <taxon>Eukaryota</taxon>
        <taxon>Fungi</taxon>
        <taxon>Dikarya</taxon>
        <taxon>Ascomycota</taxon>
        <taxon>Pezizomycotina</taxon>
        <taxon>Sordariomycetes</taxon>
        <taxon>Sordariomycetidae</taxon>
        <taxon>Sordariales</taxon>
        <taxon>Schizotheciaceae</taxon>
        <taxon>Schizothecium</taxon>
    </lineage>
</organism>
<evidence type="ECO:0000313" key="3">
    <source>
        <dbReference type="EMBL" id="KAK0751398.1"/>
    </source>
</evidence>
<keyword evidence="1" id="KW-0210">Decarboxylase</keyword>
<comment type="caution">
    <text evidence="3">The sequence shown here is derived from an EMBL/GenBank/DDBJ whole genome shotgun (WGS) entry which is preliminary data.</text>
</comment>
<evidence type="ECO:0000256" key="2">
    <source>
        <dbReference type="ARBA" id="ARBA00023239"/>
    </source>
</evidence>
<proteinExistence type="predicted"/>
<sequence length="433" mass="46483">MARADWPEIIQQLLGIVGGPANVDAAVQKARNPTTGLPTLLDKHLIVDGASFLLWVVGYLNWTPSETSDSTNVYDMICIFYYIFDQLPLSTYQTAISATSENQPLMPLSAWMVTFAQQMGQYMNTTDSLTAETFASFQAAALYNTAESESPDGTGYHTFNQFFGRHLATPRPISGGGDNKVVVYPADSRFDAAFAIDAGDKTDTGKPIAPLSSSSPPPPTVQVKGLPWDITALLNGSQYAAEFAGGTWAHSFLCTYNYHRMHCPVSGTVVEARVVPGAAYLQVQADPATGTIKKRRLIGPPPTDDGLKIDAVDGSGYQFLQARGLFVIDTSTSLEGDIGLVAILPIGMAQVDSVVPLVRAKGDTSQPTFPFLVQKGDPLAYFQFGGSDIIVAFQAKAGMTGTSFKTEPDQTTAPNDPARQWSRYGQQLAQAAL</sequence>
<dbReference type="GO" id="GO:0008654">
    <property type="term" value="P:phospholipid biosynthetic process"/>
    <property type="evidence" value="ECO:0007669"/>
    <property type="project" value="InterPro"/>
</dbReference>
<dbReference type="PANTHER" id="PTHR10067">
    <property type="entry name" value="PHOSPHATIDYLSERINE DECARBOXYLASE"/>
    <property type="match status" value="1"/>
</dbReference>
<gene>
    <name evidence="3" type="ORF">B0T18DRAFT_426042</name>
</gene>
<keyword evidence="4" id="KW-1185">Reference proteome</keyword>
<dbReference type="Proteomes" id="UP001172155">
    <property type="component" value="Unassembled WGS sequence"/>
</dbReference>
<dbReference type="AlphaFoldDB" id="A0AA40F526"/>
<dbReference type="GO" id="GO:0004609">
    <property type="term" value="F:phosphatidylserine decarboxylase activity"/>
    <property type="evidence" value="ECO:0007669"/>
    <property type="project" value="InterPro"/>
</dbReference>
<evidence type="ECO:0000313" key="4">
    <source>
        <dbReference type="Proteomes" id="UP001172155"/>
    </source>
</evidence>
<accession>A0AA40F526</accession>
<evidence type="ECO:0000256" key="1">
    <source>
        <dbReference type="ARBA" id="ARBA00022793"/>
    </source>
</evidence>
<keyword evidence="2" id="KW-0456">Lyase</keyword>
<dbReference type="Pfam" id="PF02666">
    <property type="entry name" value="PS_Dcarbxylase"/>
    <property type="match status" value="1"/>
</dbReference>
<dbReference type="InterPro" id="IPR003817">
    <property type="entry name" value="PS_Dcarbxylase"/>
</dbReference>
<name>A0AA40F526_9PEZI</name>
<dbReference type="EMBL" id="JAUKUD010000002">
    <property type="protein sequence ID" value="KAK0751398.1"/>
    <property type="molecule type" value="Genomic_DNA"/>
</dbReference>
<dbReference type="PANTHER" id="PTHR10067:SF13">
    <property type="entry name" value="PHOSPHATIDYLSERINE DECARBOXYLASE"/>
    <property type="match status" value="1"/>
</dbReference>